<dbReference type="InterPro" id="IPR000014">
    <property type="entry name" value="PAS"/>
</dbReference>
<keyword evidence="6" id="KW-1185">Reference proteome</keyword>
<sequence length="1084" mass="119540">MKQPVQFDENSRFEAPEYDLLRAAYENLPQPAWVFDRAGRYIFQNKLDREAFGNLIGKRADETRMPKEQVELWASMHKNVLAGETVHCMTETETRHGRIMSETTLVPLVIGGRIVGGIGIATDKTALVAAERQKAAAQARLETLLGLSSDWLWEADAEHRLTRIQGDDGLMVKQFPDWTGNKLWEIIEDKAGLDGSPAKFHDVLTNQQDIEGLICELRGRDGSASHFEVHGEPRYDPRGKFLGHWGVARDVTRREALSRRLKFADQIINATRTPVIVGDAEGAIEWVNPAFEELTGYSLKEVAGRKPGHFLRCDETDPETSARLTAAISAGEPVRETILNQSKAGQKYWLDMEIRPLRNDAGVLTGYMAIESDVTALVESRQRLQAIVDNVTAGVVLHDQNGDIIAANPEACRLLHMSEAQMRGQEIMDPTWGTIFPDGRPMGGDEMPSTVVLRTGEPVINQIVGVKRPDGGVQWLRVNARPTRSSPTGEQEVVASFVDITAEENHKRELEEARTLLRDVIETIPDAVVAFDSHDHLIMCNHAYRSNYADTAPAIEDGVTFREMLIHGLDIGLYADAGDTPEQQERWLNRRLESYRNPKSILVEKLTDGRWVQIRERVSDGGVSVGVRTDVTSLKRAEEEIRRIADTDSLTGASNRNVMIRELSKIAESAKAASESALFGIVDLDQFKSVNDTLGHDAGDLLLQETVARLERFVDRAGGGTVARLGGDEFAFIVPGLGGLDGGLSDMPDLHSALCQPVQLGSRTIPSTVSMGLARVPADGDTATEIFKSADLALYQAKASGRNGWRCYDALYRRSLERRQDLAQGLKEAIANDQITVAYQPQVEAATGRLVGFEALARWAHIGTPVSPAEFVAIAEDAGLGVPLGCAVIKAACRDFANLIEAGFDPGRLAINLSTSQLCDPEFPDRVARQLDNLKVLQGRLEFEITENVLLDQRFEEIHRNLVRLHEFGVLISLDDFGTGYGSLKHLWRLPINKVKIDKSFVENLDTSESAATIVRTTIVLAKSLGMGVVAEGVETRAQRNFLIDAGCSDIQGFLISKPDKLVNAYQAALDAEQDDRPESSWSI</sequence>
<feature type="domain" description="PAC" evidence="2">
    <location>
        <begin position="208"/>
        <end position="263"/>
    </location>
</feature>
<feature type="domain" description="PAS" evidence="1">
    <location>
        <begin position="380"/>
        <end position="428"/>
    </location>
</feature>
<dbReference type="SUPFAM" id="SSF55785">
    <property type="entry name" value="PYP-like sensor domain (PAS domain)"/>
    <property type="match status" value="5"/>
</dbReference>
<dbReference type="GO" id="GO:0071111">
    <property type="term" value="F:cyclic-guanylate-specific phosphodiesterase activity"/>
    <property type="evidence" value="ECO:0007669"/>
    <property type="project" value="UniProtKB-EC"/>
</dbReference>
<keyword evidence="5" id="KW-0378">Hydrolase</keyword>
<dbReference type="Gene3D" id="3.30.70.270">
    <property type="match status" value="1"/>
</dbReference>
<dbReference type="PROSITE" id="PS50887">
    <property type="entry name" value="GGDEF"/>
    <property type="match status" value="1"/>
</dbReference>
<dbReference type="InterPro" id="IPR000160">
    <property type="entry name" value="GGDEF_dom"/>
</dbReference>
<dbReference type="SMART" id="SM00052">
    <property type="entry name" value="EAL"/>
    <property type="match status" value="1"/>
</dbReference>
<dbReference type="Pfam" id="PF12860">
    <property type="entry name" value="PAS_7"/>
    <property type="match status" value="1"/>
</dbReference>
<dbReference type="SMART" id="SM00267">
    <property type="entry name" value="GGDEF"/>
    <property type="match status" value="1"/>
</dbReference>
<dbReference type="CDD" id="cd01949">
    <property type="entry name" value="GGDEF"/>
    <property type="match status" value="1"/>
</dbReference>
<dbReference type="NCBIfam" id="TIGR00229">
    <property type="entry name" value="sensory_box"/>
    <property type="match status" value="2"/>
</dbReference>
<dbReference type="InterPro" id="IPR043128">
    <property type="entry name" value="Rev_trsase/Diguanyl_cyclase"/>
</dbReference>
<dbReference type="NCBIfam" id="TIGR00254">
    <property type="entry name" value="GGDEF"/>
    <property type="match status" value="1"/>
</dbReference>
<dbReference type="EMBL" id="CXWD01000006">
    <property type="protein sequence ID" value="CTQ68577.1"/>
    <property type="molecule type" value="Genomic_DNA"/>
</dbReference>
<dbReference type="InterPro" id="IPR035965">
    <property type="entry name" value="PAS-like_dom_sf"/>
</dbReference>
<evidence type="ECO:0000313" key="6">
    <source>
        <dbReference type="Proteomes" id="UP000053235"/>
    </source>
</evidence>
<feature type="domain" description="PAS" evidence="1">
    <location>
        <begin position="260"/>
        <end position="305"/>
    </location>
</feature>
<feature type="domain" description="EAL" evidence="3">
    <location>
        <begin position="819"/>
        <end position="1073"/>
    </location>
</feature>
<dbReference type="CDD" id="cd01948">
    <property type="entry name" value="EAL"/>
    <property type="match status" value="1"/>
</dbReference>
<dbReference type="Pfam" id="PF00989">
    <property type="entry name" value="PAS"/>
    <property type="match status" value="1"/>
</dbReference>
<dbReference type="OrthoDB" id="9814202at2"/>
<dbReference type="Gene3D" id="3.30.450.20">
    <property type="entry name" value="PAS domain"/>
    <property type="match status" value="5"/>
</dbReference>
<evidence type="ECO:0000259" key="2">
    <source>
        <dbReference type="PROSITE" id="PS50113"/>
    </source>
</evidence>
<dbReference type="SMART" id="SM00086">
    <property type="entry name" value="PAC"/>
    <property type="match status" value="3"/>
</dbReference>
<dbReference type="GO" id="GO:0006355">
    <property type="term" value="P:regulation of DNA-templated transcription"/>
    <property type="evidence" value="ECO:0007669"/>
    <property type="project" value="InterPro"/>
</dbReference>
<dbReference type="CDD" id="cd00130">
    <property type="entry name" value="PAS"/>
    <property type="match status" value="2"/>
</dbReference>
<dbReference type="InterPro" id="IPR001633">
    <property type="entry name" value="EAL_dom"/>
</dbReference>
<dbReference type="PROSITE" id="PS50113">
    <property type="entry name" value="PAC"/>
    <property type="match status" value="3"/>
</dbReference>
<dbReference type="AlphaFoldDB" id="A0A0M7A1V6"/>
<dbReference type="EC" id="3.1.4.52" evidence="5"/>
<dbReference type="STRING" id="388408.LAX5112_01794"/>
<gene>
    <name evidence="5" type="primary">gmr_7</name>
    <name evidence="5" type="ORF">LAX5112_01794</name>
</gene>
<dbReference type="PANTHER" id="PTHR44757:SF2">
    <property type="entry name" value="BIOFILM ARCHITECTURE MAINTENANCE PROTEIN MBAA"/>
    <property type="match status" value="1"/>
</dbReference>
<accession>A0A0M7A1V6</accession>
<dbReference type="InterPro" id="IPR035919">
    <property type="entry name" value="EAL_sf"/>
</dbReference>
<dbReference type="InterPro" id="IPR029787">
    <property type="entry name" value="Nucleotide_cyclase"/>
</dbReference>
<dbReference type="PROSITE" id="PS50112">
    <property type="entry name" value="PAS"/>
    <property type="match status" value="2"/>
</dbReference>
<name>A0A0M7A1V6_9HYPH</name>
<dbReference type="PANTHER" id="PTHR44757">
    <property type="entry name" value="DIGUANYLATE CYCLASE DGCP"/>
    <property type="match status" value="1"/>
</dbReference>
<organism evidence="5 6">
    <name type="scientific">Roseibium alexandrii</name>
    <dbReference type="NCBI Taxonomy" id="388408"/>
    <lineage>
        <taxon>Bacteria</taxon>
        <taxon>Pseudomonadati</taxon>
        <taxon>Pseudomonadota</taxon>
        <taxon>Alphaproteobacteria</taxon>
        <taxon>Hyphomicrobiales</taxon>
        <taxon>Stappiaceae</taxon>
        <taxon>Roseibium</taxon>
    </lineage>
</organism>
<evidence type="ECO:0000259" key="1">
    <source>
        <dbReference type="PROSITE" id="PS50112"/>
    </source>
</evidence>
<feature type="domain" description="GGDEF" evidence="4">
    <location>
        <begin position="675"/>
        <end position="810"/>
    </location>
</feature>
<proteinExistence type="predicted"/>
<feature type="domain" description="PAC" evidence="2">
    <location>
        <begin position="332"/>
        <end position="386"/>
    </location>
</feature>
<dbReference type="InterPro" id="IPR000700">
    <property type="entry name" value="PAS-assoc_C"/>
</dbReference>
<evidence type="ECO:0000313" key="5">
    <source>
        <dbReference type="EMBL" id="CTQ68577.1"/>
    </source>
</evidence>
<dbReference type="Pfam" id="PF13426">
    <property type="entry name" value="PAS_9"/>
    <property type="match status" value="1"/>
</dbReference>
<dbReference type="Gene3D" id="3.20.20.450">
    <property type="entry name" value="EAL domain"/>
    <property type="match status" value="1"/>
</dbReference>
<evidence type="ECO:0000259" key="3">
    <source>
        <dbReference type="PROSITE" id="PS50883"/>
    </source>
</evidence>
<dbReference type="SMART" id="SM00091">
    <property type="entry name" value="PAS"/>
    <property type="match status" value="4"/>
</dbReference>
<dbReference type="InterPro" id="IPR013767">
    <property type="entry name" value="PAS_fold"/>
</dbReference>
<dbReference type="InterPro" id="IPR001610">
    <property type="entry name" value="PAC"/>
</dbReference>
<feature type="domain" description="PAC" evidence="2">
    <location>
        <begin position="460"/>
        <end position="512"/>
    </location>
</feature>
<dbReference type="SUPFAM" id="SSF141868">
    <property type="entry name" value="EAL domain-like"/>
    <property type="match status" value="1"/>
</dbReference>
<dbReference type="InterPro" id="IPR052155">
    <property type="entry name" value="Biofilm_reg_signaling"/>
</dbReference>
<dbReference type="SUPFAM" id="SSF55073">
    <property type="entry name" value="Nucleotide cyclase"/>
    <property type="match status" value="1"/>
</dbReference>
<reference evidence="6" key="1">
    <citation type="submission" date="2015-07" db="EMBL/GenBank/DDBJ databases">
        <authorList>
            <person name="Rodrigo-Torres Lidia"/>
            <person name="Arahal R.David."/>
        </authorList>
    </citation>
    <scope>NUCLEOTIDE SEQUENCE [LARGE SCALE GENOMIC DNA]</scope>
    <source>
        <strain evidence="6">CECT 5112</strain>
    </source>
</reference>
<dbReference type="RefSeq" id="WP_055671519.1">
    <property type="nucleotide sequence ID" value="NZ_CXWD01000006.1"/>
</dbReference>
<protein>
    <submittedName>
        <fullName evidence="5">Cyclic di-GMP phosphodiesterase Gmr</fullName>
        <ecNumber evidence="5">3.1.4.52</ecNumber>
    </submittedName>
</protein>
<dbReference type="Pfam" id="PF00990">
    <property type="entry name" value="GGDEF"/>
    <property type="match status" value="1"/>
</dbReference>
<dbReference type="Pfam" id="PF00563">
    <property type="entry name" value="EAL"/>
    <property type="match status" value="1"/>
</dbReference>
<evidence type="ECO:0000259" key="4">
    <source>
        <dbReference type="PROSITE" id="PS50887"/>
    </source>
</evidence>
<dbReference type="PROSITE" id="PS50883">
    <property type="entry name" value="EAL"/>
    <property type="match status" value="1"/>
</dbReference>
<dbReference type="Proteomes" id="UP000053235">
    <property type="component" value="Unassembled WGS sequence"/>
</dbReference>